<evidence type="ECO:0000256" key="4">
    <source>
        <dbReference type="ARBA" id="ARBA00023157"/>
    </source>
</evidence>
<comment type="function">
    <text evidence="1">Involved in an early step of the mitochondrial complex IV assembly process.</text>
</comment>
<dbReference type="AlphaFoldDB" id="A0A834NZ19"/>
<sequence length="85" mass="10256">MDYPETGEVLKDQTRCAHLRAQLKMCLLRTDCCKKDRRTPRECLKSRDPSVPQECYSLWHTLFDCKHSMYGIFLFSWMQEEDFEE</sequence>
<accession>A0A834NZ19</accession>
<comment type="caution">
    <text evidence="5">The sequence shown here is derived from an EMBL/GenBank/DDBJ whole genome shotgun (WGS) entry which is preliminary data.</text>
</comment>
<dbReference type="InterPro" id="IPR018793">
    <property type="entry name" value="Cyt_c_oxidase_assmbl_Pet191"/>
</dbReference>
<keyword evidence="6" id="KW-1185">Reference proteome</keyword>
<dbReference type="EMBL" id="JACSDY010000008">
    <property type="protein sequence ID" value="KAF7421849.1"/>
    <property type="molecule type" value="Genomic_DNA"/>
</dbReference>
<evidence type="ECO:0000256" key="3">
    <source>
        <dbReference type="ARBA" id="ARBA00021904"/>
    </source>
</evidence>
<organism evidence="5 6">
    <name type="scientific">Vespula pensylvanica</name>
    <name type="common">Western yellow jacket</name>
    <name type="synonym">Wasp</name>
    <dbReference type="NCBI Taxonomy" id="30213"/>
    <lineage>
        <taxon>Eukaryota</taxon>
        <taxon>Metazoa</taxon>
        <taxon>Ecdysozoa</taxon>
        <taxon>Arthropoda</taxon>
        <taxon>Hexapoda</taxon>
        <taxon>Insecta</taxon>
        <taxon>Pterygota</taxon>
        <taxon>Neoptera</taxon>
        <taxon>Endopterygota</taxon>
        <taxon>Hymenoptera</taxon>
        <taxon>Apocrita</taxon>
        <taxon>Aculeata</taxon>
        <taxon>Vespoidea</taxon>
        <taxon>Vespidae</taxon>
        <taxon>Vespinae</taxon>
        <taxon>Vespula</taxon>
    </lineage>
</organism>
<evidence type="ECO:0000313" key="5">
    <source>
        <dbReference type="EMBL" id="KAF7421849.1"/>
    </source>
</evidence>
<dbReference type="GO" id="GO:0005739">
    <property type="term" value="C:mitochondrion"/>
    <property type="evidence" value="ECO:0007669"/>
    <property type="project" value="TreeGrafter"/>
</dbReference>
<gene>
    <name evidence="5" type="ORF">H0235_009685</name>
</gene>
<name>A0A834NZ19_VESPE</name>
<proteinExistence type="inferred from homology"/>
<dbReference type="PANTHER" id="PTHR28627:SF1">
    <property type="entry name" value="CYTOCHROME C OXIDASE ASSEMBLY FACTOR 5"/>
    <property type="match status" value="1"/>
</dbReference>
<dbReference type="PANTHER" id="PTHR28627">
    <property type="entry name" value="CYTOCHROME C OXIDASE ASSEMBLY FACTOR 5"/>
    <property type="match status" value="1"/>
</dbReference>
<evidence type="ECO:0000256" key="2">
    <source>
        <dbReference type="ARBA" id="ARBA00007785"/>
    </source>
</evidence>
<dbReference type="Proteomes" id="UP000600918">
    <property type="component" value="Unassembled WGS sequence"/>
</dbReference>
<reference evidence="5" key="1">
    <citation type="journal article" date="2020" name="G3 (Bethesda)">
        <title>High-Quality Assemblies for Three Invasive Social Wasps from the &lt;i&gt;Vespula&lt;/i&gt; Genus.</title>
        <authorList>
            <person name="Harrop T.W.R."/>
            <person name="Guhlin J."/>
            <person name="McLaughlin G.M."/>
            <person name="Permina E."/>
            <person name="Stockwell P."/>
            <person name="Gilligan J."/>
            <person name="Le Lec M.F."/>
            <person name="Gruber M.A.M."/>
            <person name="Quinn O."/>
            <person name="Lovegrove M."/>
            <person name="Duncan E.J."/>
            <person name="Remnant E.J."/>
            <person name="Van Eeckhoven J."/>
            <person name="Graham B."/>
            <person name="Knapp R.A."/>
            <person name="Langford K.W."/>
            <person name="Kronenberg Z."/>
            <person name="Press M.O."/>
            <person name="Eacker S.M."/>
            <person name="Wilson-Rankin E.E."/>
            <person name="Purcell J."/>
            <person name="Lester P.J."/>
            <person name="Dearden P.K."/>
        </authorList>
    </citation>
    <scope>NUCLEOTIDE SEQUENCE</scope>
    <source>
        <strain evidence="5">Volc-1</strain>
    </source>
</reference>
<dbReference type="GO" id="GO:0033617">
    <property type="term" value="P:mitochondrial respiratory chain complex IV assembly"/>
    <property type="evidence" value="ECO:0007669"/>
    <property type="project" value="TreeGrafter"/>
</dbReference>
<protein>
    <recommendedName>
        <fullName evidence="3">Cytochrome c oxidase assembly factor 5</fullName>
    </recommendedName>
</protein>
<dbReference type="Pfam" id="PF10203">
    <property type="entry name" value="Pet191_N"/>
    <property type="match status" value="1"/>
</dbReference>
<evidence type="ECO:0000256" key="1">
    <source>
        <dbReference type="ARBA" id="ARBA00003186"/>
    </source>
</evidence>
<evidence type="ECO:0000313" key="6">
    <source>
        <dbReference type="Proteomes" id="UP000600918"/>
    </source>
</evidence>
<keyword evidence="4" id="KW-1015">Disulfide bond</keyword>
<comment type="similarity">
    <text evidence="2">Belongs to the PET191 family.</text>
</comment>